<organism evidence="2 3">
    <name type="scientific">Durusdinium trenchii</name>
    <dbReference type="NCBI Taxonomy" id="1381693"/>
    <lineage>
        <taxon>Eukaryota</taxon>
        <taxon>Sar</taxon>
        <taxon>Alveolata</taxon>
        <taxon>Dinophyceae</taxon>
        <taxon>Suessiales</taxon>
        <taxon>Symbiodiniaceae</taxon>
        <taxon>Durusdinium</taxon>
    </lineage>
</organism>
<evidence type="ECO:0000313" key="3">
    <source>
        <dbReference type="Proteomes" id="UP001642484"/>
    </source>
</evidence>
<protein>
    <submittedName>
        <fullName evidence="2">Uncharacterized protein</fullName>
    </submittedName>
</protein>
<feature type="region of interest" description="Disordered" evidence="1">
    <location>
        <begin position="286"/>
        <end position="334"/>
    </location>
</feature>
<evidence type="ECO:0000256" key="1">
    <source>
        <dbReference type="SAM" id="MobiDB-lite"/>
    </source>
</evidence>
<comment type="caution">
    <text evidence="2">The sequence shown here is derived from an EMBL/GenBank/DDBJ whole genome shotgun (WGS) entry which is preliminary data.</text>
</comment>
<proteinExistence type="predicted"/>
<reference evidence="2 3" key="1">
    <citation type="submission" date="2024-02" db="EMBL/GenBank/DDBJ databases">
        <authorList>
            <person name="Chen Y."/>
            <person name="Shah S."/>
            <person name="Dougan E. K."/>
            <person name="Thang M."/>
            <person name="Chan C."/>
        </authorList>
    </citation>
    <scope>NUCLEOTIDE SEQUENCE [LARGE SCALE GENOMIC DNA]</scope>
</reference>
<dbReference type="EMBL" id="CAXAMN010026717">
    <property type="protein sequence ID" value="CAK9105330.1"/>
    <property type="molecule type" value="Genomic_DNA"/>
</dbReference>
<dbReference type="Proteomes" id="UP001642484">
    <property type="component" value="Unassembled WGS sequence"/>
</dbReference>
<name>A0ABP0RXG5_9DINO</name>
<gene>
    <name evidence="2" type="ORF">CCMP2556_LOCUS49297</name>
</gene>
<feature type="compositionally biased region" description="Basic and acidic residues" evidence="1">
    <location>
        <begin position="319"/>
        <end position="332"/>
    </location>
</feature>
<evidence type="ECO:0000313" key="2">
    <source>
        <dbReference type="EMBL" id="CAK9105330.1"/>
    </source>
</evidence>
<accession>A0ABP0RXG5</accession>
<sequence>MAGSGLFNRVAIPGPFEEKPVREWAGWQEADAKKDNDKVIHQTQVCGSDQHEVSRRQPLLVLDLQRYMRIASPNQPDTAGRLLGHERRVSILSVEVAGARMSACNGIFRYDGLHQQKPLFKADSGAIIYFNRFWKMNAVFKTSSWMYSHESKESLPPEGDWTLQGSLESSTGGVPVVKLLDEPYKSLGPQGASLRLQGGRTVLKREENKSWRWIEVPIYSDIEAEEPVESLEALCARLAQEEAEEQELNFGLFASVHDEPAPSASRAPDGYYSFDMIRQMGQELMSQTPASNAGAAKGDSQKELGPPWPLETPGLSLGERLRRSSVESRRGDSGNLLRARLHFG</sequence>
<keyword evidence="3" id="KW-1185">Reference proteome</keyword>